<dbReference type="GO" id="GO:0000466">
    <property type="term" value="P:maturation of 5.8S rRNA from tricistronic rRNA transcript (SSU-rRNA, 5.8S rRNA, LSU-rRNA)"/>
    <property type="evidence" value="ECO:0007669"/>
    <property type="project" value="TreeGrafter"/>
</dbReference>
<dbReference type="Pfam" id="PF11707">
    <property type="entry name" value="Npa1"/>
    <property type="match status" value="1"/>
</dbReference>
<evidence type="ECO:0000313" key="5">
    <source>
        <dbReference type="EMBL" id="CCF55458.1"/>
    </source>
</evidence>
<reference evidence="5 6" key="1">
    <citation type="journal article" date="2011" name="Proc. Natl. Acad. Sci. U.S.A.">
        <title>Evolutionary erosion of yeast sex chromosomes by mating-type switching accidents.</title>
        <authorList>
            <person name="Gordon J.L."/>
            <person name="Armisen D."/>
            <person name="Proux-Wera E."/>
            <person name="Oheigeartaigh S.S."/>
            <person name="Byrne K.P."/>
            <person name="Wolfe K.H."/>
        </authorList>
    </citation>
    <scope>NUCLEOTIDE SEQUENCE [LARGE SCALE GENOMIC DNA]</scope>
    <source>
        <strain evidence="6">ATCC 22294 / BCRC 22015 / CBS 2517 / CECT 1963 / NBRC 1671 / NRRL Y-8276</strain>
    </source>
</reference>
<evidence type="ECO:0000259" key="4">
    <source>
        <dbReference type="Pfam" id="PF26140"/>
    </source>
</evidence>
<accession>H2AM58</accession>
<dbReference type="PANTHER" id="PTHR13500:SF0">
    <property type="entry name" value="NUCLEOLAR PRE-RIBOSOMAL-ASSOCIATED PROTEIN 1"/>
    <property type="match status" value="1"/>
</dbReference>
<sequence length="1701" mass="195922">MITDRSASTEDHKVNKKKSKYNSHEVDNGILDSLEAILKTLEDQSESKDFNDIIQFFRKGFSSQIIQSWSYYAETNNHYKFAQSTNMLYRTLLVLNSDASLIEFGNSMIKLFLSSYTKVFYRGINNSRRQITIPILKLMKEMILFDNSRHIEDFIAYFDLSLSGIPRILTPTKSELEGLRDKKERQDKSIRCFFLEFWMILIKGTPSLLRKDLLTSNFKIMGAWFKYMDKVDSVETVQETMTVFVDNILKEKLFKKMTKTKILNELALSKIHSFYNSQNKELVKKVNDFFVLYGSVPETSVAFPDSCVWYKESPESHVNTGALVKINQKEFQIHNKLLFNMLRMFKPWEDDMQSSTVIKVLAAVPELVAPYCTYLSSLGPHDPRVTSYWIGSTLLLGRIIRLDIPEFMEKIDVDIVPSRDLVIENIFPSILTKSALTKCLQHESLLIRQLCCQLIIFGFQKFEKVLALYDRKGWISAKAILSNSFLENLPDLNVFATALAQVHENNKENKILPLSITMILKYFSTSFPNYFSVTLPSSNIYIDIMQMDSLSGLNLAMLDNFLQFQEFNDSQSKWWNSSKGDNSLFSSLLKFASSSNSSNVTSFKISTLLDRLLHGTAIFSSDLTASPIMAIINSLQVIMSMTTEEEPVDLKCLWDLLDQSISRCIRAPYKYVDMAQNFENISPFIMVIAEQWKYVEKKAGEPFDLLSKWICIFLRNMHIIGEPYRSIKKLFSEFLEGVSKEDIEASLNFEEFENSTMNNEEPLLNSIVASSFFQFITKLPFQKMSTVSRVPVNELDLAGLLFRLVASLEDQSISFTKEFKTSIIELLSKVAVYSLSQESPTFMIPRIYKDIFRNVDGSDNLIDQKSTFVAQNLMYVYKDVYKTIDKDVEAFLFNWLLERKEKGHLFDHNLVSSVCGCLNESHVMKLLESKFPFTQETLVSIFTQLFEGNREGTVAFDLFQDFINESSEDLIVCLGRFIDTERVSSFKSETFLAGVVKDKRYIPLLESYFRSPYFELNSVLEFLEVIKETNISILTATKISSVLTNDSERIKTFVSVVVRNCFESYKTFSDSTFALCIELFCTHGKELLTHDEVESFSMFITTEYEGKFSAPVIRFIRLMGSLESEHIKKWLNKMTLYITRIFSERIELSKRHLAILSEFRELIEEQNVCQIVNKNILNSQLEVVANGPWVKDQNVLNHFLLLLLAAEPTSVHSDNILQCLLNNEDNVLNRLESDSHLRFLTGSLTFTLFYMDIKSNSNSVIQKKLMTFYNGSISAEDRMILKILETIESQISISWTNYIYTWDFLESGEDEMSDFIGDIKLLTQEKEGYILSLSKCGIENSITNYKLERPHLPNLEESTSCVGRCKLFENYYKESCRLSPNEALKTIYDPLFIILLVIHNKELVKPLKEEDSSIKYVFDVKKLVTSGLFQFIVCALSDDNSDITSVASTLLNQMLISLEDNHSFKDGSIFKVLLKKIELTIMKNENNETTIPPLIWLFTSKIVALLLQPSSPLYEKAFRWVLSKPSLYHNDIPMLQELTAQMNKDPNYENYYSQLSWVLDGLAGIRTKADVDLLKSKGIIEWLFNLLNLPYLNSRMRSAIKSIYFILQRIEGGGSSLITRYGAIADLELRGIATMNSLGEASLNLERNVNGMNTKRKLLLEQEMLNNEELLNSYVDIINSQKRLRKWCEDDTVGITKRIRR</sequence>
<dbReference type="EMBL" id="HE650821">
    <property type="protein sequence ID" value="CCF55458.1"/>
    <property type="molecule type" value="Genomic_DNA"/>
</dbReference>
<dbReference type="GeneID" id="13882154"/>
<dbReference type="eggNOG" id="KOG1791">
    <property type="taxonomic scope" value="Eukaryota"/>
</dbReference>
<dbReference type="InterPro" id="IPR059018">
    <property type="entry name" value="HEAT_URB1"/>
</dbReference>
<feature type="domain" description="URB1 N-terminal" evidence="2">
    <location>
        <begin position="63"/>
        <end position="391"/>
    </location>
</feature>
<dbReference type="Pfam" id="PF26140">
    <property type="entry name" value="HEAT_URB1"/>
    <property type="match status" value="1"/>
</dbReference>
<dbReference type="InterPro" id="IPR032436">
    <property type="entry name" value="URB1_C"/>
</dbReference>
<dbReference type="PANTHER" id="PTHR13500">
    <property type="entry name" value="NUCLEOLAR PRERIBOSOMAL-ASSOCIATED PROTEIN 1"/>
    <property type="match status" value="1"/>
</dbReference>
<organism evidence="5 6">
    <name type="scientific">Kazachstania africana (strain ATCC 22294 / BCRC 22015 / CBS 2517 / CECT 1963 / NBRC 1671 / NRRL Y-8276)</name>
    <name type="common">Yeast</name>
    <name type="synonym">Kluyveromyces africanus</name>
    <dbReference type="NCBI Taxonomy" id="1071382"/>
    <lineage>
        <taxon>Eukaryota</taxon>
        <taxon>Fungi</taxon>
        <taxon>Dikarya</taxon>
        <taxon>Ascomycota</taxon>
        <taxon>Saccharomycotina</taxon>
        <taxon>Saccharomycetes</taxon>
        <taxon>Saccharomycetales</taxon>
        <taxon>Saccharomycetaceae</taxon>
        <taxon>Kazachstania</taxon>
    </lineage>
</organism>
<dbReference type="Pfam" id="PF16201">
    <property type="entry name" value="NopRA1"/>
    <property type="match status" value="1"/>
</dbReference>
<dbReference type="Proteomes" id="UP000005220">
    <property type="component" value="Chromosome 1"/>
</dbReference>
<name>H2AM58_KAZAF</name>
<dbReference type="STRING" id="1071382.H2AM58"/>
<dbReference type="KEGG" id="kaf:KAFR_0A00200"/>
<keyword evidence="6" id="KW-1185">Reference proteome</keyword>
<dbReference type="RefSeq" id="XP_003954593.1">
    <property type="nucleotide sequence ID" value="XM_003954544.1"/>
</dbReference>
<dbReference type="OrthoDB" id="72892at2759"/>
<evidence type="ECO:0000313" key="6">
    <source>
        <dbReference type="Proteomes" id="UP000005220"/>
    </source>
</evidence>
<feature type="domain" description="URB1 C-terminal" evidence="3">
    <location>
        <begin position="1429"/>
        <end position="1625"/>
    </location>
</feature>
<gene>
    <name evidence="5" type="primary">KAFR0A00200</name>
    <name evidence="5" type="ORF">KAFR_0A00200</name>
</gene>
<evidence type="ECO:0000259" key="2">
    <source>
        <dbReference type="Pfam" id="PF11707"/>
    </source>
</evidence>
<evidence type="ECO:0000259" key="3">
    <source>
        <dbReference type="Pfam" id="PF16201"/>
    </source>
</evidence>
<feature type="region of interest" description="Disordered" evidence="1">
    <location>
        <begin position="1"/>
        <end position="21"/>
    </location>
</feature>
<proteinExistence type="predicted"/>
<dbReference type="InterPro" id="IPR021714">
    <property type="entry name" value="URB1_N"/>
</dbReference>
<dbReference type="InParanoid" id="H2AM58"/>
<dbReference type="FunCoup" id="H2AM58">
    <property type="interactions" value="380"/>
</dbReference>
<evidence type="ECO:0008006" key="7">
    <source>
        <dbReference type="Google" id="ProtNLM"/>
    </source>
</evidence>
<feature type="domain" description="URB1 central HEAT repeat" evidence="4">
    <location>
        <begin position="571"/>
        <end position="758"/>
    </location>
</feature>
<protein>
    <recommendedName>
        <fullName evidence="7">Nucleolar pre-ribosomal-associated protein 1</fullName>
    </recommendedName>
</protein>
<dbReference type="InterPro" id="IPR039844">
    <property type="entry name" value="URB1"/>
</dbReference>
<dbReference type="GO" id="GO:0005730">
    <property type="term" value="C:nucleolus"/>
    <property type="evidence" value="ECO:0007669"/>
    <property type="project" value="TreeGrafter"/>
</dbReference>
<evidence type="ECO:0000256" key="1">
    <source>
        <dbReference type="SAM" id="MobiDB-lite"/>
    </source>
</evidence>
<dbReference type="HOGENOM" id="CLU_003174_0_0_1"/>
<dbReference type="GO" id="GO:0000463">
    <property type="term" value="P:maturation of LSU-rRNA from tricistronic rRNA transcript (SSU-rRNA, 5.8S rRNA, LSU-rRNA)"/>
    <property type="evidence" value="ECO:0007669"/>
    <property type="project" value="TreeGrafter"/>
</dbReference>